<dbReference type="OrthoDB" id="10249988at2759"/>
<evidence type="ECO:0000256" key="6">
    <source>
        <dbReference type="ARBA" id="ARBA00022892"/>
    </source>
</evidence>
<comment type="subunit">
    <text evidence="3 12">Oligomeric complex that consists of at least the alpha, beta, beta', gamma, delta, epsilon and zeta subunits.</text>
</comment>
<gene>
    <name evidence="14" type="ORF">NMOB1V02_LOCUS8529</name>
</gene>
<evidence type="ECO:0000256" key="2">
    <source>
        <dbReference type="ARBA" id="ARBA00006972"/>
    </source>
</evidence>
<dbReference type="Gene3D" id="3.30.450.60">
    <property type="match status" value="1"/>
</dbReference>
<evidence type="ECO:0000313" key="15">
    <source>
        <dbReference type="Proteomes" id="UP000678499"/>
    </source>
</evidence>
<evidence type="ECO:0000256" key="12">
    <source>
        <dbReference type="RuleBase" id="RU366053"/>
    </source>
</evidence>
<comment type="subcellular location">
    <subcellularLocation>
        <location evidence="12">Cytoplasm</location>
    </subcellularLocation>
    <subcellularLocation>
        <location evidence="1 12">Golgi apparatus membrane</location>
        <topology evidence="1 12">Peripheral membrane protein</topology>
        <orientation evidence="1 12">Cytoplasmic side</orientation>
    </subcellularLocation>
    <subcellularLocation>
        <location evidence="12">Cytoplasmic vesicle</location>
        <location evidence="12">COPI-coated vesicle membrane</location>
        <topology evidence="12">Peripheral membrane protein</topology>
        <orientation evidence="12">Cytoplasmic side</orientation>
    </subcellularLocation>
</comment>
<evidence type="ECO:0000256" key="10">
    <source>
        <dbReference type="ARBA" id="ARBA00023329"/>
    </source>
</evidence>
<keyword evidence="7 12" id="KW-0653">Protein transport</keyword>
<keyword evidence="10 12" id="KW-0968">Cytoplasmic vesicle</keyword>
<evidence type="ECO:0000256" key="3">
    <source>
        <dbReference type="ARBA" id="ARBA00011775"/>
    </source>
</evidence>
<dbReference type="PANTHER" id="PTHR11043">
    <property type="entry name" value="ZETA-COAT PROTEIN"/>
    <property type="match status" value="1"/>
</dbReference>
<dbReference type="GO" id="GO:0006891">
    <property type="term" value="P:intra-Golgi vesicle-mediated transport"/>
    <property type="evidence" value="ECO:0007669"/>
    <property type="project" value="TreeGrafter"/>
</dbReference>
<dbReference type="GO" id="GO:0006886">
    <property type="term" value="P:intracellular protein transport"/>
    <property type="evidence" value="ECO:0007669"/>
    <property type="project" value="TreeGrafter"/>
</dbReference>
<evidence type="ECO:0000256" key="1">
    <source>
        <dbReference type="ARBA" id="ARBA00004255"/>
    </source>
</evidence>
<evidence type="ECO:0000256" key="11">
    <source>
        <dbReference type="ARBA" id="ARBA00045555"/>
    </source>
</evidence>
<proteinExistence type="inferred from homology"/>
<evidence type="ECO:0000313" key="14">
    <source>
        <dbReference type="EMBL" id="CAD7280872.1"/>
    </source>
</evidence>
<accession>A0A7R9BUQ2</accession>
<dbReference type="PANTHER" id="PTHR11043:SF0">
    <property type="entry name" value="COATOMER SUBUNIT ZETA"/>
    <property type="match status" value="1"/>
</dbReference>
<evidence type="ECO:0000256" key="4">
    <source>
        <dbReference type="ARBA" id="ARBA00022448"/>
    </source>
</evidence>
<dbReference type="AlphaFoldDB" id="A0A7R9BUQ2"/>
<protein>
    <recommendedName>
        <fullName evidence="12">Coatomer subunit zeta</fullName>
    </recommendedName>
</protein>
<dbReference type="GO" id="GO:0000139">
    <property type="term" value="C:Golgi membrane"/>
    <property type="evidence" value="ECO:0007669"/>
    <property type="project" value="UniProtKB-SubCell"/>
</dbReference>
<keyword evidence="9 12" id="KW-0472">Membrane</keyword>
<evidence type="ECO:0000256" key="5">
    <source>
        <dbReference type="ARBA" id="ARBA00022490"/>
    </source>
</evidence>
<comment type="similarity">
    <text evidence="2 12">Belongs to the adaptor complexes small subunit family.</text>
</comment>
<dbReference type="Pfam" id="PF01217">
    <property type="entry name" value="Clat_adaptor_s"/>
    <property type="match status" value="1"/>
</dbReference>
<keyword evidence="8 12" id="KW-0333">Golgi apparatus</keyword>
<dbReference type="EMBL" id="CAJPEX010002451">
    <property type="protein sequence ID" value="CAG0921024.1"/>
    <property type="molecule type" value="Genomic_DNA"/>
</dbReference>
<sequence length="174" mass="19899">MGDRSVFDMMRSISALVLLDLDGSRLIAHYYDKATFPDLKSQKVFERKVMRQKTLLKSEISFIDDLICLNLNHSDIRFFVAGPLGGNELVMKEFLACVVELLRVMFKETLSCQSLMENMHAVFILLDEICEAGVILETNPLTIVDRLRARSVRSIEDMTLGELLEFAKEKLMTM</sequence>
<comment type="function">
    <text evidence="11">The coatomer is a cytosolic protein complex that binds to dilysine motifs and reversibly associates with Golgi non-clathrin-coated vesicles, which further mediate biosynthetic protein transport from the ER, via the Golgi up to the trans Golgi network. Coatomer complex is required for budding from Golgi membranes, and is essential for the retrograde Golgi-to-ER transport of dilysine-tagged proteins. The zeta subunit may be involved in regulating the coat assembly and, hence, the rate of biosynthetic protein transport due to its association-dissociation properties with the coatomer complex.</text>
</comment>
<dbReference type="SUPFAM" id="SSF64356">
    <property type="entry name" value="SNARE-like"/>
    <property type="match status" value="1"/>
</dbReference>
<keyword evidence="15" id="KW-1185">Reference proteome</keyword>
<dbReference type="InterPro" id="IPR039652">
    <property type="entry name" value="Coatomer_zeta"/>
</dbReference>
<dbReference type="EMBL" id="OA884488">
    <property type="protein sequence ID" value="CAD7280872.1"/>
    <property type="molecule type" value="Genomic_DNA"/>
</dbReference>
<dbReference type="InterPro" id="IPR011012">
    <property type="entry name" value="Longin-like_dom_sf"/>
</dbReference>
<reference evidence="14" key="1">
    <citation type="submission" date="2020-11" db="EMBL/GenBank/DDBJ databases">
        <authorList>
            <person name="Tran Van P."/>
        </authorList>
    </citation>
    <scope>NUCLEOTIDE SEQUENCE</scope>
</reference>
<keyword evidence="5 12" id="KW-0963">Cytoplasm</keyword>
<feature type="domain" description="AP complex mu/sigma subunit" evidence="13">
    <location>
        <begin position="13"/>
        <end position="149"/>
    </location>
</feature>
<dbReference type="GO" id="GO:0006890">
    <property type="term" value="P:retrograde vesicle-mediated transport, Golgi to endoplasmic reticulum"/>
    <property type="evidence" value="ECO:0007669"/>
    <property type="project" value="UniProtKB-UniRule"/>
</dbReference>
<evidence type="ECO:0000259" key="13">
    <source>
        <dbReference type="Pfam" id="PF01217"/>
    </source>
</evidence>
<keyword evidence="6 12" id="KW-0931">ER-Golgi transport</keyword>
<dbReference type="InterPro" id="IPR022775">
    <property type="entry name" value="AP_mu_sigma_su"/>
</dbReference>
<dbReference type="Proteomes" id="UP000678499">
    <property type="component" value="Unassembled WGS sequence"/>
</dbReference>
<evidence type="ECO:0000256" key="7">
    <source>
        <dbReference type="ARBA" id="ARBA00022927"/>
    </source>
</evidence>
<evidence type="ECO:0000256" key="8">
    <source>
        <dbReference type="ARBA" id="ARBA00023034"/>
    </source>
</evidence>
<evidence type="ECO:0000256" key="9">
    <source>
        <dbReference type="ARBA" id="ARBA00023136"/>
    </source>
</evidence>
<keyword evidence="4 12" id="KW-0813">Transport</keyword>
<dbReference type="GO" id="GO:0030126">
    <property type="term" value="C:COPI vesicle coat"/>
    <property type="evidence" value="ECO:0007669"/>
    <property type="project" value="UniProtKB-UniRule"/>
</dbReference>
<organism evidence="14">
    <name type="scientific">Notodromas monacha</name>
    <dbReference type="NCBI Taxonomy" id="399045"/>
    <lineage>
        <taxon>Eukaryota</taxon>
        <taxon>Metazoa</taxon>
        <taxon>Ecdysozoa</taxon>
        <taxon>Arthropoda</taxon>
        <taxon>Crustacea</taxon>
        <taxon>Oligostraca</taxon>
        <taxon>Ostracoda</taxon>
        <taxon>Podocopa</taxon>
        <taxon>Podocopida</taxon>
        <taxon>Cypridocopina</taxon>
        <taxon>Cypridoidea</taxon>
        <taxon>Cyprididae</taxon>
        <taxon>Notodromas</taxon>
    </lineage>
</organism>
<name>A0A7R9BUQ2_9CRUS</name>